<keyword evidence="6" id="KW-1015">Disulfide bond</keyword>
<evidence type="ECO:0000256" key="2">
    <source>
        <dbReference type="ARBA" id="ARBA00022692"/>
    </source>
</evidence>
<comment type="caution">
    <text evidence="11">The sequence shown here is derived from an EMBL/GenBank/DDBJ whole genome shotgun (WGS) entry which is preliminary data.</text>
</comment>
<dbReference type="PANTHER" id="PTHR44969">
    <property type="entry name" value="CELL SURFACE A33 ANTIGEN"/>
    <property type="match status" value="1"/>
</dbReference>
<evidence type="ECO:0000256" key="6">
    <source>
        <dbReference type="ARBA" id="ARBA00023157"/>
    </source>
</evidence>
<keyword evidence="2 9" id="KW-0812">Transmembrane</keyword>
<evidence type="ECO:0000256" key="7">
    <source>
        <dbReference type="ARBA" id="ARBA00023319"/>
    </source>
</evidence>
<dbReference type="InterPro" id="IPR007110">
    <property type="entry name" value="Ig-like_dom"/>
</dbReference>
<dbReference type="InterPro" id="IPR042474">
    <property type="entry name" value="A33"/>
</dbReference>
<dbReference type="SMART" id="SM00408">
    <property type="entry name" value="IGc2"/>
    <property type="match status" value="1"/>
</dbReference>
<dbReference type="Pfam" id="PF00047">
    <property type="entry name" value="ig"/>
    <property type="match status" value="1"/>
</dbReference>
<evidence type="ECO:0000256" key="8">
    <source>
        <dbReference type="SAM" id="MobiDB-lite"/>
    </source>
</evidence>
<evidence type="ECO:0000259" key="10">
    <source>
        <dbReference type="PROSITE" id="PS50835"/>
    </source>
</evidence>
<dbReference type="AlphaFoldDB" id="A0AAV6ZEW6"/>
<dbReference type="Proteomes" id="UP000824782">
    <property type="component" value="Unassembled WGS sequence"/>
</dbReference>
<evidence type="ECO:0000313" key="11">
    <source>
        <dbReference type="EMBL" id="KAG8545900.1"/>
    </source>
</evidence>
<sequence length="268" mass="29664">VVALSYIQNENFSDDAFKNRVSFTGNYKVNDASILIDQLRMEDNGTYQCEVIIGQDLSGTRAARMELVVLVAPSKPVCGIVGTAEYGQDIKVTCNSEEGSPIPEYAWKSYTPQNVERQLPPTAVIAKGELTLKNISMESSGFFICTSSNRVGSEFCNITLAVMPPSMNIALYAGVIGGSVAGIIVIGILVYCCCCRDSDDKDDYEMADRENEEDDHQPQQKKRAQQQQQQQYHQEDEEEDDYDEDDVPQKPPMPPGNKPRLALNTAEA</sequence>
<organism evidence="11 12">
    <name type="scientific">Engystomops pustulosus</name>
    <name type="common">Tungara frog</name>
    <name type="synonym">Physalaemus pustulosus</name>
    <dbReference type="NCBI Taxonomy" id="76066"/>
    <lineage>
        <taxon>Eukaryota</taxon>
        <taxon>Metazoa</taxon>
        <taxon>Chordata</taxon>
        <taxon>Craniata</taxon>
        <taxon>Vertebrata</taxon>
        <taxon>Euteleostomi</taxon>
        <taxon>Amphibia</taxon>
        <taxon>Batrachia</taxon>
        <taxon>Anura</taxon>
        <taxon>Neobatrachia</taxon>
        <taxon>Hyloidea</taxon>
        <taxon>Leptodactylidae</taxon>
        <taxon>Leiuperinae</taxon>
        <taxon>Engystomops</taxon>
    </lineage>
</organism>
<dbReference type="Gene3D" id="2.60.40.10">
    <property type="entry name" value="Immunoglobulins"/>
    <property type="match status" value="2"/>
</dbReference>
<dbReference type="SUPFAM" id="SSF48726">
    <property type="entry name" value="Immunoglobulin"/>
    <property type="match status" value="2"/>
</dbReference>
<dbReference type="InterPro" id="IPR003598">
    <property type="entry name" value="Ig_sub2"/>
</dbReference>
<proteinExistence type="predicted"/>
<keyword evidence="4 9" id="KW-1133">Transmembrane helix</keyword>
<comment type="subcellular location">
    <subcellularLocation>
        <location evidence="1">Membrane</location>
        <topology evidence="1">Single-pass type I membrane protein</topology>
    </subcellularLocation>
</comment>
<dbReference type="InterPro" id="IPR013151">
    <property type="entry name" value="Immunoglobulin_dom"/>
</dbReference>
<dbReference type="PANTHER" id="PTHR44969:SF1">
    <property type="entry name" value="CELL SURFACE A33 ANTIGEN"/>
    <property type="match status" value="1"/>
</dbReference>
<dbReference type="FunFam" id="2.60.40.10:FF:000095">
    <property type="entry name" value="immunoglobulin superfamily member 11 isoform X1"/>
    <property type="match status" value="1"/>
</dbReference>
<dbReference type="Pfam" id="PF07686">
    <property type="entry name" value="V-set"/>
    <property type="match status" value="1"/>
</dbReference>
<keyword evidence="12" id="KW-1185">Reference proteome</keyword>
<dbReference type="EMBL" id="WNYA01001381">
    <property type="protein sequence ID" value="KAG8545900.1"/>
    <property type="molecule type" value="Genomic_DNA"/>
</dbReference>
<protein>
    <recommendedName>
        <fullName evidence="10">Ig-like domain-containing protein</fullName>
    </recommendedName>
</protein>
<feature type="domain" description="Ig-like" evidence="10">
    <location>
        <begin position="76"/>
        <end position="161"/>
    </location>
</feature>
<dbReference type="EMBL" id="WNYA01001381">
    <property type="protein sequence ID" value="KAG8545899.1"/>
    <property type="molecule type" value="Genomic_DNA"/>
</dbReference>
<keyword evidence="3" id="KW-0732">Signal</keyword>
<feature type="transmembrane region" description="Helical" evidence="9">
    <location>
        <begin position="169"/>
        <end position="191"/>
    </location>
</feature>
<dbReference type="InterPro" id="IPR013783">
    <property type="entry name" value="Ig-like_fold"/>
</dbReference>
<gene>
    <name evidence="11" type="ORF">GDO81_020169</name>
</gene>
<evidence type="ECO:0000256" key="5">
    <source>
        <dbReference type="ARBA" id="ARBA00023136"/>
    </source>
</evidence>
<dbReference type="SMART" id="SM00409">
    <property type="entry name" value="IG"/>
    <property type="match status" value="2"/>
</dbReference>
<feature type="non-terminal residue" evidence="11">
    <location>
        <position position="1"/>
    </location>
</feature>
<evidence type="ECO:0000256" key="1">
    <source>
        <dbReference type="ARBA" id="ARBA00004479"/>
    </source>
</evidence>
<dbReference type="GO" id="GO:0005886">
    <property type="term" value="C:plasma membrane"/>
    <property type="evidence" value="ECO:0007669"/>
    <property type="project" value="InterPro"/>
</dbReference>
<dbReference type="PROSITE" id="PS50835">
    <property type="entry name" value="IG_LIKE"/>
    <property type="match status" value="1"/>
</dbReference>
<keyword evidence="7" id="KW-0393">Immunoglobulin domain</keyword>
<dbReference type="InterPro" id="IPR013106">
    <property type="entry name" value="Ig_V-set"/>
</dbReference>
<evidence type="ECO:0000313" key="12">
    <source>
        <dbReference type="Proteomes" id="UP000824782"/>
    </source>
</evidence>
<dbReference type="InterPro" id="IPR003599">
    <property type="entry name" value="Ig_sub"/>
</dbReference>
<evidence type="ECO:0000256" key="3">
    <source>
        <dbReference type="ARBA" id="ARBA00022729"/>
    </source>
</evidence>
<dbReference type="InterPro" id="IPR036179">
    <property type="entry name" value="Ig-like_dom_sf"/>
</dbReference>
<evidence type="ECO:0000256" key="9">
    <source>
        <dbReference type="SAM" id="Phobius"/>
    </source>
</evidence>
<reference evidence="11" key="1">
    <citation type="thesis" date="2020" institute="ProQuest LLC" country="789 East Eisenhower Parkway, Ann Arbor, MI, USA">
        <title>Comparative Genomics and Chromosome Evolution.</title>
        <authorList>
            <person name="Mudd A.B."/>
        </authorList>
    </citation>
    <scope>NUCLEOTIDE SEQUENCE</scope>
    <source>
        <strain evidence="11">237g6f4</strain>
        <tissue evidence="11">Blood</tissue>
    </source>
</reference>
<accession>A0AAV6ZEW6</accession>
<evidence type="ECO:0000256" key="4">
    <source>
        <dbReference type="ARBA" id="ARBA00022989"/>
    </source>
</evidence>
<name>A0AAV6ZEW6_ENGPU</name>
<feature type="compositionally biased region" description="Acidic residues" evidence="8">
    <location>
        <begin position="235"/>
        <end position="246"/>
    </location>
</feature>
<feature type="region of interest" description="Disordered" evidence="8">
    <location>
        <begin position="204"/>
        <end position="268"/>
    </location>
</feature>
<keyword evidence="5 9" id="KW-0472">Membrane</keyword>